<feature type="non-terminal residue" evidence="8">
    <location>
        <position position="1"/>
    </location>
</feature>
<protein>
    <recommendedName>
        <fullName evidence="9">CRISPR-associated endonuclease Cas1</fullName>
    </recommendedName>
</protein>
<dbReference type="AlphaFoldDB" id="X1IV36"/>
<evidence type="ECO:0000313" key="8">
    <source>
        <dbReference type="EMBL" id="GAH86306.1"/>
    </source>
</evidence>
<evidence type="ECO:0000256" key="2">
    <source>
        <dbReference type="ARBA" id="ARBA00022723"/>
    </source>
</evidence>
<evidence type="ECO:0000256" key="5">
    <source>
        <dbReference type="ARBA" id="ARBA00022842"/>
    </source>
</evidence>
<keyword evidence="1" id="KW-0540">Nuclease</keyword>
<dbReference type="InterPro" id="IPR042206">
    <property type="entry name" value="CRISPR-assoc_Cas1_C"/>
</dbReference>
<dbReference type="PANTHER" id="PTHR43219:SF1">
    <property type="entry name" value="CRISPR-ASSOCIATED ENDONUCLEASE CAS1"/>
    <property type="match status" value="1"/>
</dbReference>
<dbReference type="PANTHER" id="PTHR43219">
    <property type="entry name" value="CRISPR-ASSOCIATED ENDONUCLEASE CAS1"/>
    <property type="match status" value="1"/>
</dbReference>
<dbReference type="InterPro" id="IPR002729">
    <property type="entry name" value="CRISPR-assoc_Cas1"/>
</dbReference>
<sequence length="179" mass="21040">IARQPLRNYYKKTVPICLIGGLGIPTLFNDVLAAFEGNSILSFGNVLLYNTVRSEVYRSALDPLVGFLHEPHENRASLALDIAEIFRPIIVDNLILRLDHKKNLLTNHFDRDEMKCYLNQKGKKIWIKQFKERLRTSIRYTPLKRNIAIQEEIKLECYNLIKYISREKKEFIPINFNNY</sequence>
<dbReference type="GO" id="GO:0051607">
    <property type="term" value="P:defense response to virus"/>
    <property type="evidence" value="ECO:0007669"/>
    <property type="project" value="UniProtKB-KW"/>
</dbReference>
<dbReference type="GO" id="GO:0046872">
    <property type="term" value="F:metal ion binding"/>
    <property type="evidence" value="ECO:0007669"/>
    <property type="project" value="UniProtKB-KW"/>
</dbReference>
<evidence type="ECO:0000256" key="6">
    <source>
        <dbReference type="ARBA" id="ARBA00023118"/>
    </source>
</evidence>
<dbReference type="InterPro" id="IPR019858">
    <property type="entry name" value="CRISPR-assoc_Cas1_HMARI/TNEAP"/>
</dbReference>
<evidence type="ECO:0000256" key="3">
    <source>
        <dbReference type="ARBA" id="ARBA00022759"/>
    </source>
</evidence>
<dbReference type="NCBIfam" id="TIGR00287">
    <property type="entry name" value="cas1"/>
    <property type="match status" value="1"/>
</dbReference>
<keyword evidence="5" id="KW-0460">Magnesium</keyword>
<keyword evidence="2" id="KW-0479">Metal-binding</keyword>
<proteinExistence type="predicted"/>
<name>X1IV36_9ZZZZ</name>
<keyword evidence="3" id="KW-0255">Endonuclease</keyword>
<organism evidence="8">
    <name type="scientific">marine sediment metagenome</name>
    <dbReference type="NCBI Taxonomy" id="412755"/>
    <lineage>
        <taxon>unclassified sequences</taxon>
        <taxon>metagenomes</taxon>
        <taxon>ecological metagenomes</taxon>
    </lineage>
</organism>
<keyword evidence="4" id="KW-0378">Hydrolase</keyword>
<dbReference type="Pfam" id="PF01867">
    <property type="entry name" value="Cas_Cas1"/>
    <property type="match status" value="1"/>
</dbReference>
<dbReference type="GO" id="GO:0016787">
    <property type="term" value="F:hydrolase activity"/>
    <property type="evidence" value="ECO:0007669"/>
    <property type="project" value="UniProtKB-KW"/>
</dbReference>
<dbReference type="GO" id="GO:0003677">
    <property type="term" value="F:DNA binding"/>
    <property type="evidence" value="ECO:0007669"/>
    <property type="project" value="UniProtKB-KW"/>
</dbReference>
<reference evidence="8" key="1">
    <citation type="journal article" date="2014" name="Front. Microbiol.">
        <title>High frequency of phylogenetically diverse reductive dehalogenase-homologous genes in deep subseafloor sedimentary metagenomes.</title>
        <authorList>
            <person name="Kawai M."/>
            <person name="Futagami T."/>
            <person name="Toyoda A."/>
            <person name="Takaki Y."/>
            <person name="Nishi S."/>
            <person name="Hori S."/>
            <person name="Arai W."/>
            <person name="Tsubouchi T."/>
            <person name="Morono Y."/>
            <person name="Uchiyama I."/>
            <person name="Ito T."/>
            <person name="Fujiyama A."/>
            <person name="Inagaki F."/>
            <person name="Takami H."/>
        </authorList>
    </citation>
    <scope>NUCLEOTIDE SEQUENCE</scope>
    <source>
        <strain evidence="8">Expedition CK06-06</strain>
    </source>
</reference>
<dbReference type="Gene3D" id="1.20.120.920">
    <property type="entry name" value="CRISPR-associated endonuclease Cas1, C-terminal domain"/>
    <property type="match status" value="1"/>
</dbReference>
<evidence type="ECO:0008006" key="9">
    <source>
        <dbReference type="Google" id="ProtNLM"/>
    </source>
</evidence>
<dbReference type="EMBL" id="BARU01037262">
    <property type="protein sequence ID" value="GAH86306.1"/>
    <property type="molecule type" value="Genomic_DNA"/>
</dbReference>
<accession>X1IV36</accession>
<keyword evidence="6" id="KW-0051">Antiviral defense</keyword>
<evidence type="ECO:0000256" key="1">
    <source>
        <dbReference type="ARBA" id="ARBA00022722"/>
    </source>
</evidence>
<evidence type="ECO:0000256" key="4">
    <source>
        <dbReference type="ARBA" id="ARBA00022801"/>
    </source>
</evidence>
<dbReference type="GO" id="GO:0043571">
    <property type="term" value="P:maintenance of CRISPR repeat elements"/>
    <property type="evidence" value="ECO:0007669"/>
    <property type="project" value="InterPro"/>
</dbReference>
<dbReference type="GO" id="GO:0004520">
    <property type="term" value="F:DNA endonuclease activity"/>
    <property type="evidence" value="ECO:0007669"/>
    <property type="project" value="InterPro"/>
</dbReference>
<comment type="caution">
    <text evidence="8">The sequence shown here is derived from an EMBL/GenBank/DDBJ whole genome shotgun (WGS) entry which is preliminary data.</text>
</comment>
<keyword evidence="7" id="KW-0238">DNA-binding</keyword>
<gene>
    <name evidence="8" type="ORF">S03H2_58096</name>
</gene>
<evidence type="ECO:0000256" key="7">
    <source>
        <dbReference type="ARBA" id="ARBA00023125"/>
    </source>
</evidence>